<dbReference type="GO" id="GO:0006508">
    <property type="term" value="P:proteolysis"/>
    <property type="evidence" value="ECO:0007669"/>
    <property type="project" value="InterPro"/>
</dbReference>
<feature type="domain" description="Caspase family p20" evidence="3">
    <location>
        <begin position="58"/>
        <end position="188"/>
    </location>
</feature>
<comment type="similarity">
    <text evidence="1">Belongs to the peptidase C14A family.</text>
</comment>
<comment type="caution">
    <text evidence="4">The sequence shown here is derived from an EMBL/GenBank/DDBJ whole genome shotgun (WGS) entry which is preliminary data.</text>
</comment>
<dbReference type="PANTHER" id="PTHR22576:SF41">
    <property type="entry name" value="CASPASE 14, APOPTOSIS-RELATED CYSTEINE PEPTIDASE"/>
    <property type="match status" value="1"/>
</dbReference>
<keyword evidence="5" id="KW-1185">Reference proteome</keyword>
<evidence type="ECO:0000313" key="4">
    <source>
        <dbReference type="EMBL" id="CAG7719169.1"/>
    </source>
</evidence>
<dbReference type="EMBL" id="CAJVCH010059196">
    <property type="protein sequence ID" value="CAG7719169.1"/>
    <property type="molecule type" value="Genomic_DNA"/>
</dbReference>
<accession>A0A8J2K3E9</accession>
<reference evidence="4" key="1">
    <citation type="submission" date="2021-06" db="EMBL/GenBank/DDBJ databases">
        <authorList>
            <person name="Hodson N. C."/>
            <person name="Mongue J. A."/>
            <person name="Jaron S. K."/>
        </authorList>
    </citation>
    <scope>NUCLEOTIDE SEQUENCE</scope>
</reference>
<dbReference type="InterPro" id="IPR002138">
    <property type="entry name" value="Pept_C14_p10"/>
</dbReference>
<dbReference type="Proteomes" id="UP000708208">
    <property type="component" value="Unassembled WGS sequence"/>
</dbReference>
<dbReference type="GO" id="GO:0004197">
    <property type="term" value="F:cysteine-type endopeptidase activity"/>
    <property type="evidence" value="ECO:0007669"/>
    <property type="project" value="InterPro"/>
</dbReference>
<evidence type="ECO:0000259" key="2">
    <source>
        <dbReference type="PROSITE" id="PS50207"/>
    </source>
</evidence>
<evidence type="ECO:0000313" key="5">
    <source>
        <dbReference type="Proteomes" id="UP000708208"/>
    </source>
</evidence>
<dbReference type="OrthoDB" id="6116485at2759"/>
<dbReference type="PROSITE" id="PS50208">
    <property type="entry name" value="CASPASE_P20"/>
    <property type="match status" value="1"/>
</dbReference>
<dbReference type="PANTHER" id="PTHR22576">
    <property type="entry name" value="MUCOSA ASSOCIATED LYMPHOID TISSUE LYMPHOMA TRANSLOCATION PROTEIN 1/PARACASPASE"/>
    <property type="match status" value="1"/>
</dbReference>
<feature type="domain" description="Caspase family p10" evidence="2">
    <location>
        <begin position="207"/>
        <end position="292"/>
    </location>
</feature>
<dbReference type="SMART" id="SM00115">
    <property type="entry name" value="CASc"/>
    <property type="match status" value="1"/>
</dbReference>
<dbReference type="PROSITE" id="PS50207">
    <property type="entry name" value="CASPASE_P10"/>
    <property type="match status" value="1"/>
</dbReference>
<sequence>MPAPASVPIQPIQLKGRVQLANTSRVSQAYSLSAALSPNNIHNAISTVQQEYTTGATSKGVALIVNVVNFVNDPDINRFGAQRDTDQLTQVLQMRNFKVYQLLDPTTQELQDTIEQFRLRPFEDVDADADAFLVAVMSHGNDKEAIYTTDSLSVDIWSDIVTPFNNVNCPRLVGKPKIFILNYCRGGVQHDFGIDPNSEHDALPEHNGPRIPSWSDMLVCYSTVQCHYSYRHNEGTWFIQALCEVLRQHADPYDIMDLLNVVSEVMKSLRSTYGGKQICPYYNIGFTKKFYL</sequence>
<evidence type="ECO:0000259" key="3">
    <source>
        <dbReference type="PROSITE" id="PS50208"/>
    </source>
</evidence>
<dbReference type="InterPro" id="IPR015917">
    <property type="entry name" value="Pept_C14A"/>
</dbReference>
<dbReference type="InterPro" id="IPR011600">
    <property type="entry name" value="Pept_C14_caspase"/>
</dbReference>
<proteinExistence type="inferred from homology"/>
<gene>
    <name evidence="4" type="ORF">AFUS01_LOCUS8507</name>
</gene>
<evidence type="ECO:0008006" key="6">
    <source>
        <dbReference type="Google" id="ProtNLM"/>
    </source>
</evidence>
<evidence type="ECO:0000256" key="1">
    <source>
        <dbReference type="RuleBase" id="RU003971"/>
    </source>
</evidence>
<dbReference type="InterPro" id="IPR001309">
    <property type="entry name" value="Pept_C14_p20"/>
</dbReference>
<name>A0A8J2K3E9_9HEXA</name>
<organism evidence="4 5">
    <name type="scientific">Allacma fusca</name>
    <dbReference type="NCBI Taxonomy" id="39272"/>
    <lineage>
        <taxon>Eukaryota</taxon>
        <taxon>Metazoa</taxon>
        <taxon>Ecdysozoa</taxon>
        <taxon>Arthropoda</taxon>
        <taxon>Hexapoda</taxon>
        <taxon>Collembola</taxon>
        <taxon>Symphypleona</taxon>
        <taxon>Sminthuridae</taxon>
        <taxon>Allacma</taxon>
    </lineage>
</organism>
<dbReference type="InterPro" id="IPR052039">
    <property type="entry name" value="Caspase-related_regulators"/>
</dbReference>
<dbReference type="AlphaFoldDB" id="A0A8J2K3E9"/>
<protein>
    <recommendedName>
        <fullName evidence="6">Caspase-1</fullName>
    </recommendedName>
</protein>
<dbReference type="Pfam" id="PF00656">
    <property type="entry name" value="Peptidase_C14"/>
    <property type="match status" value="1"/>
</dbReference>